<dbReference type="EMBL" id="SGXA01000001">
    <property type="protein sequence ID" value="RZS75839.1"/>
    <property type="molecule type" value="Genomic_DNA"/>
</dbReference>
<evidence type="ECO:0000256" key="2">
    <source>
        <dbReference type="ARBA" id="ARBA00022448"/>
    </source>
</evidence>
<evidence type="ECO:0000256" key="3">
    <source>
        <dbReference type="ARBA" id="ARBA00022452"/>
    </source>
</evidence>
<evidence type="ECO:0000256" key="6">
    <source>
        <dbReference type="ARBA" id="ARBA00023237"/>
    </source>
</evidence>
<proteinExistence type="inferred from homology"/>
<name>A0A4Q7N4B6_9BACT</name>
<organism evidence="10 11">
    <name type="scientific">Pseudobacter ginsenosidimutans</name>
    <dbReference type="NCBI Taxonomy" id="661488"/>
    <lineage>
        <taxon>Bacteria</taxon>
        <taxon>Pseudomonadati</taxon>
        <taxon>Bacteroidota</taxon>
        <taxon>Chitinophagia</taxon>
        <taxon>Chitinophagales</taxon>
        <taxon>Chitinophagaceae</taxon>
        <taxon>Pseudobacter</taxon>
    </lineage>
</organism>
<comment type="caution">
    <text evidence="10">The sequence shown here is derived from an EMBL/GenBank/DDBJ whole genome shotgun (WGS) entry which is preliminary data.</text>
</comment>
<dbReference type="PROSITE" id="PS52016">
    <property type="entry name" value="TONB_DEPENDENT_REC_3"/>
    <property type="match status" value="1"/>
</dbReference>
<dbReference type="RefSeq" id="WP_130540179.1">
    <property type="nucleotide sequence ID" value="NZ_CP042431.1"/>
</dbReference>
<dbReference type="InterPro" id="IPR039426">
    <property type="entry name" value="TonB-dep_rcpt-like"/>
</dbReference>
<evidence type="ECO:0000256" key="1">
    <source>
        <dbReference type="ARBA" id="ARBA00004571"/>
    </source>
</evidence>
<gene>
    <name evidence="10" type="ORF">EV199_1714</name>
</gene>
<dbReference type="Pfam" id="PF13715">
    <property type="entry name" value="CarbopepD_reg_2"/>
    <property type="match status" value="1"/>
</dbReference>
<dbReference type="InterPro" id="IPR012910">
    <property type="entry name" value="Plug_dom"/>
</dbReference>
<dbReference type="Gene3D" id="2.60.40.1120">
    <property type="entry name" value="Carboxypeptidase-like, regulatory domain"/>
    <property type="match status" value="1"/>
</dbReference>
<dbReference type="InterPro" id="IPR037066">
    <property type="entry name" value="Plug_dom_sf"/>
</dbReference>
<dbReference type="InterPro" id="IPR008969">
    <property type="entry name" value="CarboxyPept-like_regulatory"/>
</dbReference>
<evidence type="ECO:0000313" key="10">
    <source>
        <dbReference type="EMBL" id="RZS75839.1"/>
    </source>
</evidence>
<evidence type="ECO:0000256" key="8">
    <source>
        <dbReference type="SAM" id="SignalP"/>
    </source>
</evidence>
<dbReference type="InterPro" id="IPR023996">
    <property type="entry name" value="TonB-dep_OMP_SusC/RagA"/>
</dbReference>
<keyword evidence="8" id="KW-0732">Signal</keyword>
<evidence type="ECO:0000256" key="5">
    <source>
        <dbReference type="ARBA" id="ARBA00023136"/>
    </source>
</evidence>
<dbReference type="SUPFAM" id="SSF56935">
    <property type="entry name" value="Porins"/>
    <property type="match status" value="1"/>
</dbReference>
<dbReference type="InterPro" id="IPR023997">
    <property type="entry name" value="TonB-dep_OMP_SusC/RagA_CS"/>
</dbReference>
<reference evidence="10 11" key="1">
    <citation type="submission" date="2019-02" db="EMBL/GenBank/DDBJ databases">
        <title>Genomic Encyclopedia of Type Strains, Phase IV (KMG-IV): sequencing the most valuable type-strain genomes for metagenomic binning, comparative biology and taxonomic classification.</title>
        <authorList>
            <person name="Goeker M."/>
        </authorList>
    </citation>
    <scope>NUCLEOTIDE SEQUENCE [LARGE SCALE GENOMIC DNA]</scope>
    <source>
        <strain evidence="10 11">DSM 18116</strain>
    </source>
</reference>
<feature type="domain" description="TonB-dependent receptor plug" evidence="9">
    <location>
        <begin position="118"/>
        <end position="244"/>
    </location>
</feature>
<dbReference type="InterPro" id="IPR036942">
    <property type="entry name" value="Beta-barrel_TonB_sf"/>
</dbReference>
<dbReference type="Gene3D" id="2.170.130.10">
    <property type="entry name" value="TonB-dependent receptor, plug domain"/>
    <property type="match status" value="1"/>
</dbReference>
<feature type="chain" id="PRO_5020579167" evidence="8">
    <location>
        <begin position="25"/>
        <end position="1058"/>
    </location>
</feature>
<dbReference type="GO" id="GO:0009279">
    <property type="term" value="C:cell outer membrane"/>
    <property type="evidence" value="ECO:0007669"/>
    <property type="project" value="UniProtKB-SubCell"/>
</dbReference>
<keyword evidence="2 7" id="KW-0813">Transport</keyword>
<comment type="similarity">
    <text evidence="7">Belongs to the TonB-dependent receptor family.</text>
</comment>
<dbReference type="NCBIfam" id="TIGR04057">
    <property type="entry name" value="SusC_RagA_signa"/>
    <property type="match status" value="1"/>
</dbReference>
<evidence type="ECO:0000313" key="11">
    <source>
        <dbReference type="Proteomes" id="UP000293874"/>
    </source>
</evidence>
<dbReference type="SUPFAM" id="SSF49464">
    <property type="entry name" value="Carboxypeptidase regulatory domain-like"/>
    <property type="match status" value="1"/>
</dbReference>
<evidence type="ECO:0000256" key="4">
    <source>
        <dbReference type="ARBA" id="ARBA00022692"/>
    </source>
</evidence>
<evidence type="ECO:0000256" key="7">
    <source>
        <dbReference type="PROSITE-ProRule" id="PRU01360"/>
    </source>
</evidence>
<feature type="signal peptide" evidence="8">
    <location>
        <begin position="1"/>
        <end position="24"/>
    </location>
</feature>
<dbReference type="Proteomes" id="UP000293874">
    <property type="component" value="Unassembled WGS sequence"/>
</dbReference>
<comment type="subcellular location">
    <subcellularLocation>
        <location evidence="1 7">Cell outer membrane</location>
        <topology evidence="1 7">Multi-pass membrane protein</topology>
    </subcellularLocation>
</comment>
<keyword evidence="5 7" id="KW-0472">Membrane</keyword>
<keyword evidence="3 7" id="KW-1134">Transmembrane beta strand</keyword>
<protein>
    <submittedName>
        <fullName evidence="10">TonB-linked SusC/RagA family outer membrane protein</fullName>
    </submittedName>
</protein>
<dbReference type="Pfam" id="PF07715">
    <property type="entry name" value="Plug"/>
    <property type="match status" value="1"/>
</dbReference>
<keyword evidence="11" id="KW-1185">Reference proteome</keyword>
<sequence length="1058" mass="117394">MRKHFYPRVLLTLLCLGFLLPSFAQVRTITGTVKDEKGGPLAGATIRSVETPSTITTSDARGNFTLRITEKDKKIEVSYVGLDPETIPIRSESNYDVTLKGGQSMNDVIVVGYGTMRRRDVTGAVTSIKGADISKAAPTDMVSALQGRAAGVVVSTNDGAPGAGLAIQVRGTNSFLSGTSPLYVIDGIPYGTSNSGNTPSSDGGNSKQSINSLGFLNPSDIESIEILKDASATAIYGSRGANGVILITTKKGKRGMDKVELNSNMSVNSVIKKIDVLDAHEYALMQNEAYRNANYYDGTSMDIPYDGSMKFDVRSGKYFKSKTPEEYIGHNNDWQDILFRNALTQNHTLTISGGGDAGNHLLSFNYVNQQGVIVGSKYQRYGIRANLNRNLKNWLVVGTNLVYGQEINNMVKTNTTDNAHAEGVTRSALTYNPTQGLYDTLSAGFSQSDLITNPYIYATTLKDEVKAITFNSSTYLEATLLKGLRFRQNFGYNIYNARRENYIPRTVHEGRDKNGIAFVASNEWNSLVLESIMSYLGSVGDHTFNATAGFVYEKSNFQYVNNRATNFINDLLQNYNLKAAQNPDPPVTGRGAQALASVLGRLNYNYKNRYLVTVSWRADGSSKFARNNKWAYFPSAALGWNLKQEPFMKQFGFISEFKFRLGYGKTGNQAIGPYQSLDRLAPYNYSFNGALSSGFAEDVNAGPGNDDLRWEPTEQYNAGIDAAFLNNRITFTADFYHKETTDLLQFLTIPGSNGFTRKLVNSGSVRNKGFEFAINTIPVSNSLFSWSIGGNISFNRNKILSLGDDSKEQFAASLDYRAQNAPFIQRVGLPIGALYSWVEDGIYRNEAEVRADPVKAGLTDPFIRKNIGEIRYVDLNKDGIIDDKDRTIIGDVNPKFTYGITTNFNYKRFDLNIFVNGRQGGNIVNMNYRLFNDVGSYNNVTQEAWDNRWTPENWEHATYPKAWKTEGRPMYITKRFLEDGSFIRLRNVVLGYNVPLSSTRILERLRIYISGTNLLTISNYKGFDPDINGFGEDPALRGVDLSAYPNSKTFNFGIQASF</sequence>
<dbReference type="NCBIfam" id="TIGR04056">
    <property type="entry name" value="OMP_RagA_SusC"/>
    <property type="match status" value="1"/>
</dbReference>
<evidence type="ECO:0000259" key="9">
    <source>
        <dbReference type="Pfam" id="PF07715"/>
    </source>
</evidence>
<keyword evidence="4 7" id="KW-0812">Transmembrane</keyword>
<dbReference type="OrthoDB" id="9768177at2"/>
<dbReference type="Gene3D" id="2.40.170.20">
    <property type="entry name" value="TonB-dependent receptor, beta-barrel domain"/>
    <property type="match status" value="1"/>
</dbReference>
<dbReference type="AlphaFoldDB" id="A0A4Q7N4B6"/>
<accession>A0A4Q7N4B6</accession>
<keyword evidence="6 7" id="KW-0998">Cell outer membrane</keyword>